<dbReference type="SUPFAM" id="SSF81606">
    <property type="entry name" value="PP2C-like"/>
    <property type="match status" value="1"/>
</dbReference>
<dbReference type="InterPro" id="IPR036457">
    <property type="entry name" value="PPM-type-like_dom_sf"/>
</dbReference>
<evidence type="ECO:0000313" key="5">
    <source>
        <dbReference type="Proteomes" id="UP000048908"/>
    </source>
</evidence>
<evidence type="ECO:0000256" key="1">
    <source>
        <dbReference type="ARBA" id="ARBA00022801"/>
    </source>
</evidence>
<dbReference type="SUPFAM" id="SSF52172">
    <property type="entry name" value="CheY-like"/>
    <property type="match status" value="1"/>
</dbReference>
<dbReference type="PANTHER" id="PTHR43156:SF2">
    <property type="entry name" value="STAGE II SPORULATION PROTEIN E"/>
    <property type="match status" value="1"/>
</dbReference>
<dbReference type="Gene3D" id="3.60.40.10">
    <property type="entry name" value="PPM-type phosphatase domain"/>
    <property type="match status" value="1"/>
</dbReference>
<evidence type="ECO:0000256" key="2">
    <source>
        <dbReference type="PROSITE-ProRule" id="PRU00169"/>
    </source>
</evidence>
<dbReference type="AlphaFoldDB" id="A0A0M6XQQ4"/>
<dbReference type="InterPro" id="IPR001789">
    <property type="entry name" value="Sig_transdc_resp-reg_receiver"/>
</dbReference>
<dbReference type="GO" id="GO:0016791">
    <property type="term" value="F:phosphatase activity"/>
    <property type="evidence" value="ECO:0007669"/>
    <property type="project" value="TreeGrafter"/>
</dbReference>
<keyword evidence="5" id="KW-1185">Reference proteome</keyword>
<feature type="domain" description="Response regulatory" evidence="3">
    <location>
        <begin position="17"/>
        <end position="136"/>
    </location>
</feature>
<dbReference type="STRING" id="282197.SAMN04488517_101467"/>
<dbReference type="GO" id="GO:0000160">
    <property type="term" value="P:phosphorelay signal transduction system"/>
    <property type="evidence" value="ECO:0007669"/>
    <property type="project" value="InterPro"/>
</dbReference>
<dbReference type="EMBL" id="CXPG01000014">
    <property type="protein sequence ID" value="CTQ32533.1"/>
    <property type="molecule type" value="Genomic_DNA"/>
</dbReference>
<reference evidence="4 5" key="1">
    <citation type="submission" date="2015-07" db="EMBL/GenBank/DDBJ databases">
        <authorList>
            <person name="Noorani M."/>
        </authorList>
    </citation>
    <scope>NUCLEOTIDE SEQUENCE [LARGE SCALE GENOMIC DNA]</scope>
    <source>
        <strain evidence="4 5">CECT 5088</strain>
    </source>
</reference>
<evidence type="ECO:0000313" key="4">
    <source>
        <dbReference type="EMBL" id="CTQ32533.1"/>
    </source>
</evidence>
<accession>A0A0M6XQQ4</accession>
<dbReference type="InterPro" id="IPR001932">
    <property type="entry name" value="PPM-type_phosphatase-like_dom"/>
</dbReference>
<dbReference type="SMART" id="SM00448">
    <property type="entry name" value="REC"/>
    <property type="match status" value="1"/>
</dbReference>
<dbReference type="PANTHER" id="PTHR43156">
    <property type="entry name" value="STAGE II SPORULATION PROTEIN E-RELATED"/>
    <property type="match status" value="1"/>
</dbReference>
<protein>
    <submittedName>
        <fullName evidence="4">Phosphoserine phosphatase RsbP</fullName>
        <ecNumber evidence="4">3.1.3.3</ecNumber>
    </submittedName>
</protein>
<dbReference type="Gene3D" id="3.40.50.2300">
    <property type="match status" value="1"/>
</dbReference>
<dbReference type="Proteomes" id="UP000048908">
    <property type="component" value="Unassembled WGS sequence"/>
</dbReference>
<dbReference type="SMART" id="SM00331">
    <property type="entry name" value="PP2C_SIG"/>
    <property type="match status" value="1"/>
</dbReference>
<dbReference type="InterPro" id="IPR011006">
    <property type="entry name" value="CheY-like_superfamily"/>
</dbReference>
<evidence type="ECO:0000259" key="3">
    <source>
        <dbReference type="PROSITE" id="PS50110"/>
    </source>
</evidence>
<feature type="modified residue" description="4-aspartylphosphate" evidence="2">
    <location>
        <position position="69"/>
    </location>
</feature>
<dbReference type="PROSITE" id="PS50110">
    <property type="entry name" value="RESPONSE_REGULATORY"/>
    <property type="match status" value="1"/>
</dbReference>
<sequence>MNAMTRPDPPPASHPLRVLVVDDSAAQRQLLSAILSRMGLDVVTASDAAQALFLCMADEGGRIGMILSDWQMPGMDGPDFCRAFRQLARDAYAYVILMTSETDRARKAQGLEAGADDFVTRPLDLTELRARIGTGRRILRMQEDLRHRNHEVQTTLHDLMTLNDALDRDLAEARRIQRAFLPDPVRRFGGSDVALRLVTSGQIGGDLVGYFPISPTRFGLYCIDVSGHGVASALMTGRLASLFTWTSRRSNIAFRDDGRDVDSPERVMDRLNTFMLSQIACDVYFTAVLAYVDTVTGVVTFCQAGHPHPLVRRAAGGIERAGDGGPPVGLLPDVRFECRTVVLQPGDLFLAYSDGLTECADTWGDMLDEDGLMDLLARAPDGALATVDSIETALRTHSRISGFEDDISMLALRFDSHPG</sequence>
<organism evidence="4 5">
    <name type="scientific">Jannaschia rubra</name>
    <dbReference type="NCBI Taxonomy" id="282197"/>
    <lineage>
        <taxon>Bacteria</taxon>
        <taxon>Pseudomonadati</taxon>
        <taxon>Pseudomonadota</taxon>
        <taxon>Alphaproteobacteria</taxon>
        <taxon>Rhodobacterales</taxon>
        <taxon>Roseobacteraceae</taxon>
        <taxon>Jannaschia</taxon>
    </lineage>
</organism>
<gene>
    <name evidence="4" type="primary">rsbP</name>
    <name evidence="4" type="ORF">JAN5088_01304</name>
</gene>
<keyword evidence="2" id="KW-0597">Phosphoprotein</keyword>
<name>A0A0M6XQQ4_9RHOB</name>
<dbReference type="Pfam" id="PF00072">
    <property type="entry name" value="Response_reg"/>
    <property type="match status" value="1"/>
</dbReference>
<dbReference type="InterPro" id="IPR052016">
    <property type="entry name" value="Bact_Sigma-Reg"/>
</dbReference>
<proteinExistence type="predicted"/>
<dbReference type="EC" id="3.1.3.3" evidence="4"/>
<keyword evidence="1 4" id="KW-0378">Hydrolase</keyword>
<dbReference type="Pfam" id="PF07228">
    <property type="entry name" value="SpoIIE"/>
    <property type="match status" value="1"/>
</dbReference>